<dbReference type="EMBL" id="RRYP01029989">
    <property type="protein sequence ID" value="TNV71316.1"/>
    <property type="molecule type" value="Genomic_DNA"/>
</dbReference>
<gene>
    <name evidence="1" type="ORF">FGO68_gene9780</name>
</gene>
<accession>A0A8J8SV07</accession>
<keyword evidence="2" id="KW-1185">Reference proteome</keyword>
<comment type="caution">
    <text evidence="1">The sequence shown here is derived from an EMBL/GenBank/DDBJ whole genome shotgun (WGS) entry which is preliminary data.</text>
</comment>
<dbReference type="Proteomes" id="UP000785679">
    <property type="component" value="Unassembled WGS sequence"/>
</dbReference>
<organism evidence="1 2">
    <name type="scientific">Halteria grandinella</name>
    <dbReference type="NCBI Taxonomy" id="5974"/>
    <lineage>
        <taxon>Eukaryota</taxon>
        <taxon>Sar</taxon>
        <taxon>Alveolata</taxon>
        <taxon>Ciliophora</taxon>
        <taxon>Intramacronucleata</taxon>
        <taxon>Spirotrichea</taxon>
        <taxon>Stichotrichia</taxon>
        <taxon>Sporadotrichida</taxon>
        <taxon>Halteriidae</taxon>
        <taxon>Halteria</taxon>
    </lineage>
</organism>
<evidence type="ECO:0000313" key="2">
    <source>
        <dbReference type="Proteomes" id="UP000785679"/>
    </source>
</evidence>
<reference evidence="1" key="1">
    <citation type="submission" date="2019-06" db="EMBL/GenBank/DDBJ databases">
        <authorList>
            <person name="Zheng W."/>
        </authorList>
    </citation>
    <scope>NUCLEOTIDE SEQUENCE</scope>
    <source>
        <strain evidence="1">QDHG01</strain>
    </source>
</reference>
<dbReference type="AlphaFoldDB" id="A0A8J8SV07"/>
<evidence type="ECO:0000313" key="1">
    <source>
        <dbReference type="EMBL" id="TNV71316.1"/>
    </source>
</evidence>
<protein>
    <submittedName>
        <fullName evidence="1">Uncharacterized protein</fullName>
    </submittedName>
</protein>
<sequence>MLKASTSSPCSNIWQQSAEATSSQSYMNAWVPSRRLRFWAVSEPSTSSPFASTCVQSCPRSWQTYASLLRRGPAGLPASRSATCFGVSGSFRSAWTTSPHGARTRRFVQLSPPHFPHSGSIPRQVSTGPSIRFVIMPAVSVRNSPSRLSRIPIRRETGIFQNVPIVFWACIMMLGVGHMEYLSMTTTPNGQIRVSSNGGSYEYRQRCRKIVLYAIERPGMMYRTLSDLNPAHSENWSSTLV</sequence>
<name>A0A8J8SV07_HALGN</name>
<proteinExistence type="predicted"/>